<dbReference type="EMBL" id="HBIX01003380">
    <property type="protein sequence ID" value="CAE0709871.1"/>
    <property type="molecule type" value="Transcribed_RNA"/>
</dbReference>
<name>A0A7S4AB71_9STRA</name>
<organism evidence="2">
    <name type="scientific">Pseudo-nitzschia australis</name>
    <dbReference type="NCBI Taxonomy" id="44445"/>
    <lineage>
        <taxon>Eukaryota</taxon>
        <taxon>Sar</taxon>
        <taxon>Stramenopiles</taxon>
        <taxon>Ochrophyta</taxon>
        <taxon>Bacillariophyta</taxon>
        <taxon>Bacillariophyceae</taxon>
        <taxon>Bacillariophycidae</taxon>
        <taxon>Bacillariales</taxon>
        <taxon>Bacillariaceae</taxon>
        <taxon>Pseudo-nitzschia</taxon>
    </lineage>
</organism>
<accession>A0A7S4AB71</accession>
<feature type="region of interest" description="Disordered" evidence="1">
    <location>
        <begin position="81"/>
        <end position="101"/>
    </location>
</feature>
<evidence type="ECO:0000256" key="1">
    <source>
        <dbReference type="SAM" id="MobiDB-lite"/>
    </source>
</evidence>
<protein>
    <submittedName>
        <fullName evidence="2">Uncharacterized protein</fullName>
    </submittedName>
</protein>
<sequence length="101" mass="10911">MIIDAKSIALTLVIVAAASVYALKLIRRFALEIAQENHDAVTAMDQEEEQQRLKKEKAANSAADAAYAKMEPTLKIPLAGQSKTASVTKPKKESSDEVVVV</sequence>
<reference evidence="2" key="1">
    <citation type="submission" date="2021-01" db="EMBL/GenBank/DDBJ databases">
        <authorList>
            <person name="Corre E."/>
            <person name="Pelletier E."/>
            <person name="Niang G."/>
            <person name="Scheremetjew M."/>
            <person name="Finn R."/>
            <person name="Kale V."/>
            <person name="Holt S."/>
            <person name="Cochrane G."/>
            <person name="Meng A."/>
            <person name="Brown T."/>
            <person name="Cohen L."/>
        </authorList>
    </citation>
    <scope>NUCLEOTIDE SEQUENCE</scope>
    <source>
        <strain evidence="2">10249 10 AB</strain>
    </source>
</reference>
<gene>
    <name evidence="2" type="ORF">PAUS00366_LOCUS2591</name>
</gene>
<proteinExistence type="predicted"/>
<evidence type="ECO:0000313" key="2">
    <source>
        <dbReference type="EMBL" id="CAE0709871.1"/>
    </source>
</evidence>
<dbReference type="AlphaFoldDB" id="A0A7S4AB71"/>